<name>A0A7R8WS51_9CRUS</name>
<sequence>MDYFLLFSLFIVFYLTYQFVRIQASPLLLFYQKFGVEKKTYFMNKVIWITGASSGLGRAIAVEIASLCRCKLVLSGLEGDWLEEVKKECLGIGVAASVHTGVYESMERKAFQINYFAATSLTRCVLPHMRERNSGHIVFTSSILGHVVSPAASTYAATKHAILVSQLQT</sequence>
<reference evidence="1" key="1">
    <citation type="submission" date="2020-11" db="EMBL/GenBank/DDBJ databases">
        <authorList>
            <person name="Tran Van P."/>
        </authorList>
    </citation>
    <scope>NUCLEOTIDE SEQUENCE</scope>
</reference>
<dbReference type="OrthoDB" id="47007at2759"/>
<protein>
    <submittedName>
        <fullName evidence="1">Uncharacterized protein</fullName>
    </submittedName>
</protein>
<gene>
    <name evidence="1" type="ORF">CTOB1V02_LOCUS13634</name>
</gene>
<dbReference type="SUPFAM" id="SSF51735">
    <property type="entry name" value="NAD(P)-binding Rossmann-fold domains"/>
    <property type="match status" value="1"/>
</dbReference>
<dbReference type="InterPro" id="IPR036291">
    <property type="entry name" value="NAD(P)-bd_dom_sf"/>
</dbReference>
<accession>A0A7R8WS51</accession>
<evidence type="ECO:0000313" key="1">
    <source>
        <dbReference type="EMBL" id="CAD7235819.1"/>
    </source>
</evidence>
<dbReference type="PANTHER" id="PTHR44269:SF1">
    <property type="entry name" value="DEHYDROGENASE_REDUCTASE SDR FAMILY MEMBER 7"/>
    <property type="match status" value="1"/>
</dbReference>
<dbReference type="InterPro" id="IPR053011">
    <property type="entry name" value="SDR_family_member_7"/>
</dbReference>
<dbReference type="PRINTS" id="PR00081">
    <property type="entry name" value="GDHRDH"/>
</dbReference>
<dbReference type="Pfam" id="PF00106">
    <property type="entry name" value="adh_short"/>
    <property type="match status" value="1"/>
</dbReference>
<dbReference type="InterPro" id="IPR002347">
    <property type="entry name" value="SDR_fam"/>
</dbReference>
<dbReference type="Gene3D" id="3.40.50.720">
    <property type="entry name" value="NAD(P)-binding Rossmann-like Domain"/>
    <property type="match status" value="2"/>
</dbReference>
<proteinExistence type="predicted"/>
<dbReference type="EMBL" id="OB674775">
    <property type="protein sequence ID" value="CAD7235819.1"/>
    <property type="molecule type" value="Genomic_DNA"/>
</dbReference>
<dbReference type="PANTHER" id="PTHR44269">
    <property type="entry name" value="DEHYDROGENASE/REDUCTASE SDR FAMILY MEMBER 7-RELATED"/>
    <property type="match status" value="1"/>
</dbReference>
<dbReference type="AlphaFoldDB" id="A0A7R8WS51"/>
<organism evidence="1">
    <name type="scientific">Cyprideis torosa</name>
    <dbReference type="NCBI Taxonomy" id="163714"/>
    <lineage>
        <taxon>Eukaryota</taxon>
        <taxon>Metazoa</taxon>
        <taxon>Ecdysozoa</taxon>
        <taxon>Arthropoda</taxon>
        <taxon>Crustacea</taxon>
        <taxon>Oligostraca</taxon>
        <taxon>Ostracoda</taxon>
        <taxon>Podocopa</taxon>
        <taxon>Podocopida</taxon>
        <taxon>Cytherocopina</taxon>
        <taxon>Cytheroidea</taxon>
        <taxon>Cytherideidae</taxon>
        <taxon>Cyprideis</taxon>
    </lineage>
</organism>